<gene>
    <name evidence="2" type="ORF">FSB64_41940</name>
</gene>
<comment type="caution">
    <text evidence="2">The sequence shown here is derived from an EMBL/GenBank/DDBJ whole genome shotgun (WGS) entry which is preliminary data.</text>
</comment>
<keyword evidence="3" id="KW-1185">Reference proteome</keyword>
<dbReference type="EMBL" id="VOMC01000202">
    <property type="protein sequence ID" value="NVI09935.1"/>
    <property type="molecule type" value="Genomic_DNA"/>
</dbReference>
<sequence length="107" mass="11031">AGLHACACPARIARQTGNSAGNCTRKSPERSFGRHDGALFNSLLEALDDYVTDTNPVRVVDVFAGELDLQKLGFDGVEPALTGRPTDKSMGARVGAGGSPTSAGQDA</sequence>
<protein>
    <submittedName>
        <fullName evidence="2">Uncharacterized protein</fullName>
    </submittedName>
</protein>
<organism evidence="2 3">
    <name type="scientific">Paraburkholderia youngii</name>
    <dbReference type="NCBI Taxonomy" id="2782701"/>
    <lineage>
        <taxon>Bacteria</taxon>
        <taxon>Pseudomonadati</taxon>
        <taxon>Pseudomonadota</taxon>
        <taxon>Betaproteobacteria</taxon>
        <taxon>Burkholderiales</taxon>
        <taxon>Burkholderiaceae</taxon>
        <taxon>Paraburkholderia</taxon>
    </lineage>
</organism>
<proteinExistence type="predicted"/>
<accession>A0ABX2NZK0</accession>
<evidence type="ECO:0000313" key="2">
    <source>
        <dbReference type="EMBL" id="NVI09935.1"/>
    </source>
</evidence>
<name>A0ABX2NZK0_9BURK</name>
<reference evidence="2 3" key="1">
    <citation type="submission" date="2019-08" db="EMBL/GenBank/DDBJ databases">
        <title>Paraburkholderia simonii sp. nov. and P. youngii sp. nov. Brazilian and Mexican Mimosa-associated rhizobia.</title>
        <authorList>
            <person name="Mavima L."/>
            <person name="Beukes C.W."/>
            <person name="Palmer M."/>
            <person name="De Meyer S.E."/>
            <person name="James E.K."/>
            <person name="Maluk M."/>
            <person name="Avontuur J.R."/>
            <person name="Chan W.Y."/>
            <person name="Venter S.N."/>
            <person name="Steenkamp E.T."/>
        </authorList>
    </citation>
    <scope>NUCLEOTIDE SEQUENCE [LARGE SCALE GENOMIC DNA]</scope>
    <source>
        <strain evidence="2 3">JPY454</strain>
    </source>
</reference>
<evidence type="ECO:0000313" key="3">
    <source>
        <dbReference type="Proteomes" id="UP000821598"/>
    </source>
</evidence>
<dbReference type="Proteomes" id="UP000821598">
    <property type="component" value="Unassembled WGS sequence"/>
</dbReference>
<feature type="region of interest" description="Disordered" evidence="1">
    <location>
        <begin position="76"/>
        <end position="107"/>
    </location>
</feature>
<evidence type="ECO:0000256" key="1">
    <source>
        <dbReference type="SAM" id="MobiDB-lite"/>
    </source>
</evidence>
<feature type="non-terminal residue" evidence="2">
    <location>
        <position position="1"/>
    </location>
</feature>